<dbReference type="AlphaFoldDB" id="A0A250VJY2"/>
<organism evidence="1 2">
    <name type="scientific">Streptomyces olivochromogenes</name>
    <dbReference type="NCBI Taxonomy" id="1963"/>
    <lineage>
        <taxon>Bacteria</taxon>
        <taxon>Bacillati</taxon>
        <taxon>Actinomycetota</taxon>
        <taxon>Actinomycetes</taxon>
        <taxon>Kitasatosporales</taxon>
        <taxon>Streptomycetaceae</taxon>
        <taxon>Streptomyces</taxon>
    </lineage>
</organism>
<gene>
    <name evidence="1" type="ORF">SO3561_06058</name>
</gene>
<name>A0A250VJY2_STROL</name>
<dbReference type="EMBL" id="BDQI01000014">
    <property type="protein sequence ID" value="GAX54507.1"/>
    <property type="molecule type" value="Genomic_DNA"/>
</dbReference>
<dbReference type="STRING" id="1963.AQJ27_35145"/>
<protein>
    <submittedName>
        <fullName evidence="1">Uncharacterized protein</fullName>
    </submittedName>
</protein>
<evidence type="ECO:0000313" key="2">
    <source>
        <dbReference type="Proteomes" id="UP000217446"/>
    </source>
</evidence>
<evidence type="ECO:0000313" key="1">
    <source>
        <dbReference type="EMBL" id="GAX54507.1"/>
    </source>
</evidence>
<reference evidence="2" key="1">
    <citation type="submission" date="2017-05" db="EMBL/GenBank/DDBJ databases">
        <title>Streptomyces olivochromogenes NBRC 3561 whole genome shotgun sequence.</title>
        <authorList>
            <person name="Dohra H."/>
            <person name="Kodani S."/>
        </authorList>
    </citation>
    <scope>NUCLEOTIDE SEQUENCE [LARGE SCALE GENOMIC DNA]</scope>
    <source>
        <strain evidence="2">NBRC 3561</strain>
    </source>
</reference>
<comment type="caution">
    <text evidence="1">The sequence shown here is derived from an EMBL/GenBank/DDBJ whole genome shotgun (WGS) entry which is preliminary data.</text>
</comment>
<accession>A0A250VJY2</accession>
<keyword evidence="2" id="KW-1185">Reference proteome</keyword>
<sequence length="88" mass="9231">MTITHTLRGSLPEQSYANGMSLALTVTALAAILASTVPGSVPGGAVPVIYSAVVGKGRDHMWIGAVDGLRINQYVYDFEADGVKVRRA</sequence>
<dbReference type="Proteomes" id="UP000217446">
    <property type="component" value="Unassembled WGS sequence"/>
</dbReference>
<proteinExistence type="predicted"/>